<reference evidence="2" key="1">
    <citation type="submission" date="2022-09" db="EMBL/GenBank/DDBJ databases">
        <title>Intensive care unit water sources are persistently colonized with multi-drug resistant bacteria and are the site of extensive horizontal gene transfer of antibiotic resistance genes.</title>
        <authorList>
            <person name="Diorio-Toth L."/>
        </authorList>
    </citation>
    <scope>NUCLEOTIDE SEQUENCE</scope>
    <source>
        <strain evidence="2">GD03843</strain>
    </source>
</reference>
<organism evidence="2 3">
    <name type="scientific">Achromobacter spanius</name>
    <dbReference type="NCBI Taxonomy" id="217203"/>
    <lineage>
        <taxon>Bacteria</taxon>
        <taxon>Pseudomonadati</taxon>
        <taxon>Pseudomonadota</taxon>
        <taxon>Betaproteobacteria</taxon>
        <taxon>Burkholderiales</taxon>
        <taxon>Alcaligenaceae</taxon>
        <taxon>Achromobacter</taxon>
    </lineage>
</organism>
<dbReference type="Proteomes" id="UP001161094">
    <property type="component" value="Unassembled WGS sequence"/>
</dbReference>
<accession>A0AA42S4W9</accession>
<evidence type="ECO:0000313" key="3">
    <source>
        <dbReference type="Proteomes" id="UP001161094"/>
    </source>
</evidence>
<evidence type="ECO:0000313" key="2">
    <source>
        <dbReference type="EMBL" id="MDH0737619.1"/>
    </source>
</evidence>
<name>A0AA42S4W9_9BURK</name>
<gene>
    <name evidence="2" type="ORF">N5D93_17525</name>
</gene>
<protein>
    <submittedName>
        <fullName evidence="2">DUF1854 domain-containing protein</fullName>
    </submittedName>
</protein>
<dbReference type="RefSeq" id="WP_259251785.1">
    <property type="nucleotide sequence ID" value="NZ_CBFGSQ010000402.1"/>
</dbReference>
<evidence type="ECO:0000259" key="1">
    <source>
        <dbReference type="Pfam" id="PF08909"/>
    </source>
</evidence>
<sequence length="160" mass="18003">MTLPSSLPLFDLRRNAFGRLEFISADGETHEGVIPVRAFPISEAGRGLSLVTSDGHELLWIEQLSDVPAPQRALIEEELAGREFMPEIQKLSSVSTYATPSTWKVETDRGPTSFTLRGEEDIRRLSPQTLLIADSHGIFYLVRDILSLDKHSRKLLDRFL</sequence>
<dbReference type="EMBL" id="JAOCDZ010000011">
    <property type="protein sequence ID" value="MDH0737619.1"/>
    <property type="molecule type" value="Genomic_DNA"/>
</dbReference>
<dbReference type="Pfam" id="PF08909">
    <property type="entry name" value="DUF1854"/>
    <property type="match status" value="1"/>
</dbReference>
<proteinExistence type="predicted"/>
<comment type="caution">
    <text evidence="2">The sequence shown here is derived from an EMBL/GenBank/DDBJ whole genome shotgun (WGS) entry which is preliminary data.</text>
</comment>
<dbReference type="AlphaFoldDB" id="A0AA42S4W9"/>
<dbReference type="InterPro" id="IPR015005">
    <property type="entry name" value="DUF1854"/>
</dbReference>
<feature type="domain" description="DUF1854" evidence="1">
    <location>
        <begin position="30"/>
        <end position="159"/>
    </location>
</feature>